<organism evidence="5 6">
    <name type="scientific">Hyalella azteca</name>
    <name type="common">Amphipod</name>
    <dbReference type="NCBI Taxonomy" id="294128"/>
    <lineage>
        <taxon>Eukaryota</taxon>
        <taxon>Metazoa</taxon>
        <taxon>Ecdysozoa</taxon>
        <taxon>Arthropoda</taxon>
        <taxon>Crustacea</taxon>
        <taxon>Multicrustacea</taxon>
        <taxon>Malacostraca</taxon>
        <taxon>Eumalacostraca</taxon>
        <taxon>Peracarida</taxon>
        <taxon>Amphipoda</taxon>
        <taxon>Senticaudata</taxon>
        <taxon>Talitrida</taxon>
        <taxon>Talitroidea</taxon>
        <taxon>Hyalellidae</taxon>
        <taxon>Hyalella</taxon>
    </lineage>
</organism>
<dbReference type="Gene3D" id="2.60.40.790">
    <property type="match status" value="1"/>
</dbReference>
<dbReference type="InterPro" id="IPR002068">
    <property type="entry name" value="A-crystallin/Hsp20_dom"/>
</dbReference>
<proteinExistence type="inferred from homology"/>
<feature type="region of interest" description="Disordered" evidence="3">
    <location>
        <begin position="157"/>
        <end position="194"/>
    </location>
</feature>
<dbReference type="PANTHER" id="PTHR45640">
    <property type="entry name" value="HEAT SHOCK PROTEIN HSP-12.2-RELATED"/>
    <property type="match status" value="1"/>
</dbReference>
<dbReference type="PANTHER" id="PTHR45640:SF26">
    <property type="entry name" value="RE23625P"/>
    <property type="match status" value="1"/>
</dbReference>
<dbReference type="PROSITE" id="PS01031">
    <property type="entry name" value="SHSP"/>
    <property type="match status" value="1"/>
</dbReference>
<evidence type="ECO:0000256" key="3">
    <source>
        <dbReference type="SAM" id="MobiDB-lite"/>
    </source>
</evidence>
<evidence type="ECO:0000259" key="4">
    <source>
        <dbReference type="PROSITE" id="PS01031"/>
    </source>
</evidence>
<sequence length="194" mass="21584">MSRHIPLLCRDPFFRDIERDFWGDRVSGGSSGSRAAPAPVWEGNVPAKLFDQNFGGGLFPDDTNAGTSSLYHRSRRGPVHKSGVSTVNTSLEKFSISIEVPQFTPDELKVRVSQEGQLLEVEGKHEERADEHGTVARHFVRKYRLPDDAMVELVTSSLSPDGVLTVETPRKPPEPPKPSEREVPILKTERKSAQ</sequence>
<comment type="similarity">
    <text evidence="1 2">Belongs to the small heat shock protein (HSP20) family.</text>
</comment>
<accession>A0A8B7P3B8</accession>
<evidence type="ECO:0000256" key="1">
    <source>
        <dbReference type="PROSITE-ProRule" id="PRU00285"/>
    </source>
</evidence>
<dbReference type="Proteomes" id="UP000694843">
    <property type="component" value="Unplaced"/>
</dbReference>
<keyword evidence="5" id="KW-1185">Reference proteome</keyword>
<dbReference type="CDD" id="cd06526">
    <property type="entry name" value="metazoan_ACD"/>
    <property type="match status" value="1"/>
</dbReference>
<dbReference type="GO" id="GO:0009408">
    <property type="term" value="P:response to heat"/>
    <property type="evidence" value="ECO:0007669"/>
    <property type="project" value="TreeGrafter"/>
</dbReference>
<dbReference type="GO" id="GO:0051082">
    <property type="term" value="F:unfolded protein binding"/>
    <property type="evidence" value="ECO:0007669"/>
    <property type="project" value="TreeGrafter"/>
</dbReference>
<reference evidence="6 7" key="1">
    <citation type="submission" date="2025-04" db="UniProtKB">
        <authorList>
            <consortium name="RefSeq"/>
        </authorList>
    </citation>
    <scope>IDENTIFICATION</scope>
    <source>
        <tissue evidence="6 7">Whole organism</tissue>
    </source>
</reference>
<feature type="domain" description="SHSP" evidence="4">
    <location>
        <begin position="75"/>
        <end position="186"/>
    </location>
</feature>
<evidence type="ECO:0000313" key="5">
    <source>
        <dbReference type="Proteomes" id="UP000694843"/>
    </source>
</evidence>
<name>A0A8B7P3B8_HYAAZ</name>
<dbReference type="RefSeq" id="XP_018020513.1">
    <property type="nucleotide sequence ID" value="XM_018165024.2"/>
</dbReference>
<dbReference type="KEGG" id="hazt:108676871"/>
<gene>
    <name evidence="6 7" type="primary">LOC108676871</name>
</gene>
<evidence type="ECO:0000313" key="7">
    <source>
        <dbReference type="RefSeq" id="XP_018020513.1"/>
    </source>
</evidence>
<dbReference type="PRINTS" id="PR00299">
    <property type="entry name" value="ACRYSTALLIN"/>
</dbReference>
<dbReference type="GO" id="GO:0042026">
    <property type="term" value="P:protein refolding"/>
    <property type="evidence" value="ECO:0007669"/>
    <property type="project" value="TreeGrafter"/>
</dbReference>
<evidence type="ECO:0000256" key="2">
    <source>
        <dbReference type="RuleBase" id="RU003616"/>
    </source>
</evidence>
<dbReference type="InterPro" id="IPR001436">
    <property type="entry name" value="Alpha-crystallin/sHSP_animal"/>
</dbReference>
<dbReference type="Pfam" id="PF00011">
    <property type="entry name" value="HSP20"/>
    <property type="match status" value="1"/>
</dbReference>
<evidence type="ECO:0000313" key="6">
    <source>
        <dbReference type="RefSeq" id="XP_018020512.1"/>
    </source>
</evidence>
<dbReference type="RefSeq" id="XP_018020512.1">
    <property type="nucleotide sequence ID" value="XM_018165023.1"/>
</dbReference>
<dbReference type="AlphaFoldDB" id="A0A8B7P3B8"/>
<feature type="compositionally biased region" description="Basic and acidic residues" evidence="3">
    <location>
        <begin position="168"/>
        <end position="194"/>
    </location>
</feature>
<dbReference type="GO" id="GO:0005634">
    <property type="term" value="C:nucleus"/>
    <property type="evidence" value="ECO:0007669"/>
    <property type="project" value="TreeGrafter"/>
</dbReference>
<protein>
    <submittedName>
        <fullName evidence="6">Alpha-crystallin A chain-like isoform X1</fullName>
    </submittedName>
    <submittedName>
        <fullName evidence="7">Alpha-crystallin A chain-like isoform X2</fullName>
    </submittedName>
</protein>
<dbReference type="OrthoDB" id="1431247at2759"/>
<dbReference type="SUPFAM" id="SSF49764">
    <property type="entry name" value="HSP20-like chaperones"/>
    <property type="match status" value="1"/>
</dbReference>
<dbReference type="GeneID" id="108676871"/>
<dbReference type="GO" id="GO:0005737">
    <property type="term" value="C:cytoplasm"/>
    <property type="evidence" value="ECO:0007669"/>
    <property type="project" value="TreeGrafter"/>
</dbReference>
<dbReference type="OMA" id="KDQHGYI"/>
<dbReference type="InterPro" id="IPR008978">
    <property type="entry name" value="HSP20-like_chaperone"/>
</dbReference>